<dbReference type="AlphaFoldDB" id="W9LCX8"/>
<proteinExistence type="predicted"/>
<gene>
    <name evidence="2" type="ORF">FOZG_01989</name>
</gene>
<evidence type="ECO:0000313" key="2">
    <source>
        <dbReference type="EMBL" id="EWZ52190.1"/>
    </source>
</evidence>
<name>W9LCX8_FUSOX</name>
<dbReference type="VEuPathDB" id="FungiDB:FOZG_01989"/>
<keyword evidence="1" id="KW-0472">Membrane</keyword>
<accession>W9LCX8</accession>
<feature type="transmembrane region" description="Helical" evidence="1">
    <location>
        <begin position="12"/>
        <end position="31"/>
    </location>
</feature>
<reference evidence="2" key="1">
    <citation type="submission" date="2011-06" db="EMBL/GenBank/DDBJ databases">
        <title>The Genome Sequence of Fusarium oxysporum Fo47.</title>
        <authorList>
            <consortium name="The Broad Institute Genome Sequencing Platform"/>
            <person name="Ma L.-J."/>
            <person name="Gale L.R."/>
            <person name="Schwartz D.C."/>
            <person name="Zhou S."/>
            <person name="Corby-Kistler H."/>
            <person name="Young S.K."/>
            <person name="Zeng Q."/>
            <person name="Gargeya S."/>
            <person name="Fitzgerald M."/>
            <person name="Haas B."/>
            <person name="Abouelleil A."/>
            <person name="Alvarado L."/>
            <person name="Arachchi H.M."/>
            <person name="Berlin A."/>
            <person name="Brown A."/>
            <person name="Chapman S.B."/>
            <person name="Chen Z."/>
            <person name="Dunbar C."/>
            <person name="Freedman E."/>
            <person name="Gearin G."/>
            <person name="Gellesch M."/>
            <person name="Goldberg J."/>
            <person name="Griggs A."/>
            <person name="Gujja S."/>
            <person name="Heiman D."/>
            <person name="Howarth C."/>
            <person name="Larson L."/>
            <person name="Lui A."/>
            <person name="MacDonald P.J.P."/>
            <person name="Mehta T."/>
            <person name="Montmayeur A."/>
            <person name="Murphy C."/>
            <person name="Neiman D."/>
            <person name="Pearson M."/>
            <person name="Priest M."/>
            <person name="Roberts A."/>
            <person name="Saif S."/>
            <person name="Shea T."/>
            <person name="Shenoy N."/>
            <person name="Sisk P."/>
            <person name="Stolte C."/>
            <person name="Sykes S."/>
            <person name="Wortman J."/>
            <person name="Nusbaum C."/>
            <person name="Birren B."/>
        </authorList>
    </citation>
    <scope>NUCLEOTIDE SEQUENCE [LARGE SCALE GENOMIC DNA]</scope>
    <source>
        <strain evidence="2">Fo47</strain>
    </source>
</reference>
<dbReference type="Proteomes" id="UP000030766">
    <property type="component" value="Unassembled WGS sequence"/>
</dbReference>
<keyword evidence="1" id="KW-0812">Transmembrane</keyword>
<reference evidence="2" key="2">
    <citation type="submission" date="2012-06" db="EMBL/GenBank/DDBJ databases">
        <title>Annotation of the Genome Sequence of Fusarium oxysporum Fo47.</title>
        <authorList>
            <consortium name="The Broad Institute Genomics Platform"/>
            <person name="Ma L.-J."/>
            <person name="Corby-Kistler H."/>
            <person name="Broz K."/>
            <person name="Gale L.R."/>
            <person name="Jonkers W."/>
            <person name="O'Donnell K."/>
            <person name="Ploetz R."/>
            <person name="Steinberg C."/>
            <person name="Schwartz D.C."/>
            <person name="VanEtten H."/>
            <person name="Zhou S."/>
            <person name="Young S.K."/>
            <person name="Zeng Q."/>
            <person name="Gargeya S."/>
            <person name="Fitzgerald M."/>
            <person name="Abouelleil A."/>
            <person name="Alvarado L."/>
            <person name="Chapman S.B."/>
            <person name="Gainer-Dewar J."/>
            <person name="Goldberg J."/>
            <person name="Griggs A."/>
            <person name="Gujja S."/>
            <person name="Hansen M."/>
            <person name="Howarth C."/>
            <person name="Imamovic A."/>
            <person name="Ireland A."/>
            <person name="Larimer J."/>
            <person name="McCowan C."/>
            <person name="Murphy C."/>
            <person name="Pearson M."/>
            <person name="Poon T.W."/>
            <person name="Priest M."/>
            <person name="Roberts A."/>
            <person name="Saif S."/>
            <person name="Shea T."/>
            <person name="Sykes S."/>
            <person name="Wortman J."/>
            <person name="Nusbaum C."/>
            <person name="Birren B."/>
        </authorList>
    </citation>
    <scope>NUCLEOTIDE SEQUENCE</scope>
    <source>
        <strain evidence="2">Fo47</strain>
    </source>
</reference>
<organism evidence="2">
    <name type="scientific">Fusarium oxysporum Fo47</name>
    <dbReference type="NCBI Taxonomy" id="660027"/>
    <lineage>
        <taxon>Eukaryota</taxon>
        <taxon>Fungi</taxon>
        <taxon>Dikarya</taxon>
        <taxon>Ascomycota</taxon>
        <taxon>Pezizomycotina</taxon>
        <taxon>Sordariomycetes</taxon>
        <taxon>Hypocreomycetidae</taxon>
        <taxon>Hypocreales</taxon>
        <taxon>Nectriaceae</taxon>
        <taxon>Fusarium</taxon>
        <taxon>Fusarium oxysporum species complex</taxon>
    </lineage>
</organism>
<dbReference type="EMBL" id="JH717896">
    <property type="protein sequence ID" value="EWZ52190.1"/>
    <property type="molecule type" value="Genomic_DNA"/>
</dbReference>
<dbReference type="HOGENOM" id="CLU_3032393_0_0_1"/>
<sequence>MRERRDHHCGSVSMLVFCVLAHFLQLLLDMIKNPLQGDTFSASGFKTGDGCARRDCMRGMGAVAVRHQ</sequence>
<keyword evidence="1" id="KW-1133">Transmembrane helix</keyword>
<protein>
    <submittedName>
        <fullName evidence="2">Uncharacterized protein</fullName>
    </submittedName>
</protein>
<evidence type="ECO:0000256" key="1">
    <source>
        <dbReference type="SAM" id="Phobius"/>
    </source>
</evidence>